<proteinExistence type="predicted"/>
<name>A0AAV8XI70_9CUCU</name>
<gene>
    <name evidence="1" type="ORF">NQ318_004119</name>
</gene>
<organism evidence="1 2">
    <name type="scientific">Aromia moschata</name>
    <dbReference type="NCBI Taxonomy" id="1265417"/>
    <lineage>
        <taxon>Eukaryota</taxon>
        <taxon>Metazoa</taxon>
        <taxon>Ecdysozoa</taxon>
        <taxon>Arthropoda</taxon>
        <taxon>Hexapoda</taxon>
        <taxon>Insecta</taxon>
        <taxon>Pterygota</taxon>
        <taxon>Neoptera</taxon>
        <taxon>Endopterygota</taxon>
        <taxon>Coleoptera</taxon>
        <taxon>Polyphaga</taxon>
        <taxon>Cucujiformia</taxon>
        <taxon>Chrysomeloidea</taxon>
        <taxon>Cerambycidae</taxon>
        <taxon>Cerambycinae</taxon>
        <taxon>Callichromatini</taxon>
        <taxon>Aromia</taxon>
    </lineage>
</organism>
<dbReference type="Proteomes" id="UP001162162">
    <property type="component" value="Unassembled WGS sequence"/>
</dbReference>
<comment type="caution">
    <text evidence="1">The sequence shown here is derived from an EMBL/GenBank/DDBJ whole genome shotgun (WGS) entry which is preliminary data.</text>
</comment>
<protein>
    <submittedName>
        <fullName evidence="1">Uncharacterized protein</fullName>
    </submittedName>
</protein>
<evidence type="ECO:0000313" key="2">
    <source>
        <dbReference type="Proteomes" id="UP001162162"/>
    </source>
</evidence>
<reference evidence="1" key="1">
    <citation type="journal article" date="2023" name="Insect Mol. Biol.">
        <title>Genome sequencing provides insights into the evolution of gene families encoding plant cell wall-degrading enzymes in longhorned beetles.</title>
        <authorList>
            <person name="Shin N.R."/>
            <person name="Okamura Y."/>
            <person name="Kirsch R."/>
            <person name="Pauchet Y."/>
        </authorList>
    </citation>
    <scope>NUCLEOTIDE SEQUENCE</scope>
    <source>
        <strain evidence="1">AMC_N1</strain>
    </source>
</reference>
<dbReference type="AlphaFoldDB" id="A0AAV8XI70"/>
<keyword evidence="2" id="KW-1185">Reference proteome</keyword>
<dbReference type="EMBL" id="JAPWTK010000556">
    <property type="protein sequence ID" value="KAJ8938479.1"/>
    <property type="molecule type" value="Genomic_DNA"/>
</dbReference>
<sequence>MTYAAAAKYMGRSKSCVSNFMPFKEYTVAGQITQRVFSQIIESQPNRETSYYSSRSSHHNRVLYSVKQTIAYRLKPLDVEIPSARNNLLTKGSDMMEEKNNTKLYDYITETSSVFMVLKEHIDVARIHLEMSDNGKSLGVKSGEYGGLHTIKT</sequence>
<accession>A0AAV8XI70</accession>
<evidence type="ECO:0000313" key="1">
    <source>
        <dbReference type="EMBL" id="KAJ8938479.1"/>
    </source>
</evidence>